<dbReference type="Proteomes" id="UP001065613">
    <property type="component" value="Chromosome"/>
</dbReference>
<dbReference type="AlphaFoldDB" id="A0A977PUS5"/>
<gene>
    <name evidence="1" type="ORF">KA717_32645</name>
</gene>
<name>A0A977PUS5_9CYAN</name>
<evidence type="ECO:0000313" key="1">
    <source>
        <dbReference type="EMBL" id="UXE60296.1"/>
    </source>
</evidence>
<protein>
    <submittedName>
        <fullName evidence="1">Uncharacterized protein</fullName>
    </submittedName>
</protein>
<organism evidence="1">
    <name type="scientific">Woronichinia naegeliana WA131</name>
    <dbReference type="NCBI Taxonomy" id="2824559"/>
    <lineage>
        <taxon>Bacteria</taxon>
        <taxon>Bacillati</taxon>
        <taxon>Cyanobacteriota</taxon>
        <taxon>Cyanophyceae</taxon>
        <taxon>Synechococcales</taxon>
        <taxon>Coelosphaeriaceae</taxon>
        <taxon>Woronichinia</taxon>
    </lineage>
</organism>
<dbReference type="KEGG" id="wna:KA717_32645"/>
<sequence>MNLSPIHRYSSRTHRIDHSVLVEHLKGAKRYHRIAGYFTSSLFEIAGEYLEDIKEVKIVCNSDVRAEDIRVAKVQEAKLLGRLNRAC</sequence>
<reference evidence="1" key="1">
    <citation type="submission" date="2021-04" db="EMBL/GenBank/DDBJ databases">
        <title>Genome sequence of Woronichinia naegeliana from Washington state freshwater lake bloom.</title>
        <authorList>
            <person name="Dreher T.W."/>
        </authorList>
    </citation>
    <scope>NUCLEOTIDE SEQUENCE</scope>
    <source>
        <strain evidence="1">WA131</strain>
    </source>
</reference>
<accession>A0A977PUS5</accession>
<proteinExistence type="predicted"/>
<dbReference type="EMBL" id="CP073041">
    <property type="protein sequence ID" value="UXE60296.1"/>
    <property type="molecule type" value="Genomic_DNA"/>
</dbReference>